<protein>
    <submittedName>
        <fullName evidence="1">Uncharacterized protein</fullName>
    </submittedName>
</protein>
<dbReference type="AlphaFoldDB" id="A0A6B0UV68"/>
<organism evidence="1">
    <name type="scientific">Ixodes ricinus</name>
    <name type="common">Common tick</name>
    <name type="synonym">Acarus ricinus</name>
    <dbReference type="NCBI Taxonomy" id="34613"/>
    <lineage>
        <taxon>Eukaryota</taxon>
        <taxon>Metazoa</taxon>
        <taxon>Ecdysozoa</taxon>
        <taxon>Arthropoda</taxon>
        <taxon>Chelicerata</taxon>
        <taxon>Arachnida</taxon>
        <taxon>Acari</taxon>
        <taxon>Parasitiformes</taxon>
        <taxon>Ixodida</taxon>
        <taxon>Ixodoidea</taxon>
        <taxon>Ixodidae</taxon>
        <taxon>Ixodinae</taxon>
        <taxon>Ixodes</taxon>
    </lineage>
</organism>
<reference evidence="1" key="1">
    <citation type="submission" date="2019-12" db="EMBL/GenBank/DDBJ databases">
        <title>An insight into the sialome of adult female Ixodes ricinus ticks feeding for 6 days.</title>
        <authorList>
            <person name="Perner J."/>
            <person name="Ribeiro J.M.C."/>
        </authorList>
    </citation>
    <scope>NUCLEOTIDE SEQUENCE</scope>
    <source>
        <strain evidence="1">Semi-engorged</strain>
        <tissue evidence="1">Salivary glands</tissue>
    </source>
</reference>
<sequence>MLSSRMLSARASLGSNLATWALGSSSRMRSTPSSSAISCSRSTTPLRELTTSASTRPPCALIVDSCTWYGLSPGFMLRLRLQKPLSLHVLKLLLSTSETCPSTTKKTKSLNMVLLGAMFDKCFVSPKEVLPPTPVGRVGPVCKSLLRRRK</sequence>
<dbReference type="EMBL" id="GIFC01011614">
    <property type="protein sequence ID" value="MXU93697.1"/>
    <property type="molecule type" value="Transcribed_RNA"/>
</dbReference>
<name>A0A6B0UV68_IXORI</name>
<evidence type="ECO:0000313" key="1">
    <source>
        <dbReference type="EMBL" id="MXU93697.1"/>
    </source>
</evidence>
<proteinExistence type="predicted"/>
<accession>A0A6B0UV68</accession>